<organism evidence="3 4">
    <name type="scientific">Symbiodinium natans</name>
    <dbReference type="NCBI Taxonomy" id="878477"/>
    <lineage>
        <taxon>Eukaryota</taxon>
        <taxon>Sar</taxon>
        <taxon>Alveolata</taxon>
        <taxon>Dinophyceae</taxon>
        <taxon>Suessiales</taxon>
        <taxon>Symbiodiniaceae</taxon>
        <taxon>Symbiodinium</taxon>
    </lineage>
</organism>
<gene>
    <name evidence="3" type="ORF">SNAT2548_LOCUS24997</name>
</gene>
<dbReference type="AlphaFoldDB" id="A0A812RXZ5"/>
<dbReference type="PROSITE" id="PS50089">
    <property type="entry name" value="ZF_RING_2"/>
    <property type="match status" value="1"/>
</dbReference>
<dbReference type="Gene3D" id="3.30.40.10">
    <property type="entry name" value="Zinc/RING finger domain, C3HC4 (zinc finger)"/>
    <property type="match status" value="1"/>
</dbReference>
<accession>A0A812RXZ5</accession>
<name>A0A812RXZ5_9DINO</name>
<sequence>MGQRACTCCLTREAEFQELPRLPRMLDAPRAPQQMQPAPTPGLATGTCVVCREVAANTMCLPCGHLLICYRCSLRYALPNGSLHPDVRCPTCKVSVKSFQRVFLQTVSTMTRLNEMERARDLRDVSANSGAVPSRLSFASRHRAPVHQT</sequence>
<protein>
    <recommendedName>
        <fullName evidence="2">RING-type domain-containing protein</fullName>
    </recommendedName>
</protein>
<evidence type="ECO:0000259" key="2">
    <source>
        <dbReference type="PROSITE" id="PS50089"/>
    </source>
</evidence>
<dbReference type="SMART" id="SM00184">
    <property type="entry name" value="RING"/>
    <property type="match status" value="1"/>
</dbReference>
<dbReference type="SUPFAM" id="SSF57850">
    <property type="entry name" value="RING/U-box"/>
    <property type="match status" value="1"/>
</dbReference>
<dbReference type="GO" id="GO:0008270">
    <property type="term" value="F:zinc ion binding"/>
    <property type="evidence" value="ECO:0007669"/>
    <property type="project" value="UniProtKB-KW"/>
</dbReference>
<evidence type="ECO:0000313" key="3">
    <source>
        <dbReference type="EMBL" id="CAE7454753.1"/>
    </source>
</evidence>
<dbReference type="EMBL" id="CAJNDS010002376">
    <property type="protein sequence ID" value="CAE7454753.1"/>
    <property type="molecule type" value="Genomic_DNA"/>
</dbReference>
<dbReference type="InterPro" id="IPR001841">
    <property type="entry name" value="Znf_RING"/>
</dbReference>
<reference evidence="3" key="1">
    <citation type="submission" date="2021-02" db="EMBL/GenBank/DDBJ databases">
        <authorList>
            <person name="Dougan E. K."/>
            <person name="Rhodes N."/>
            <person name="Thang M."/>
            <person name="Chan C."/>
        </authorList>
    </citation>
    <scope>NUCLEOTIDE SEQUENCE</scope>
</reference>
<dbReference type="InterPro" id="IPR013083">
    <property type="entry name" value="Znf_RING/FYVE/PHD"/>
</dbReference>
<keyword evidence="4" id="KW-1185">Reference proteome</keyword>
<dbReference type="Pfam" id="PF13920">
    <property type="entry name" value="zf-C3HC4_3"/>
    <property type="match status" value="1"/>
</dbReference>
<evidence type="ECO:0000313" key="4">
    <source>
        <dbReference type="Proteomes" id="UP000604046"/>
    </source>
</evidence>
<dbReference type="OrthoDB" id="1711136at2759"/>
<feature type="domain" description="RING-type" evidence="2">
    <location>
        <begin position="48"/>
        <end position="93"/>
    </location>
</feature>
<proteinExistence type="predicted"/>
<comment type="caution">
    <text evidence="3">The sequence shown here is derived from an EMBL/GenBank/DDBJ whole genome shotgun (WGS) entry which is preliminary data.</text>
</comment>
<keyword evidence="1" id="KW-0863">Zinc-finger</keyword>
<dbReference type="Proteomes" id="UP000604046">
    <property type="component" value="Unassembled WGS sequence"/>
</dbReference>
<keyword evidence="1" id="KW-0862">Zinc</keyword>
<keyword evidence="1" id="KW-0479">Metal-binding</keyword>
<evidence type="ECO:0000256" key="1">
    <source>
        <dbReference type="PROSITE-ProRule" id="PRU00175"/>
    </source>
</evidence>